<accession>A0ABS5F619</accession>
<evidence type="ECO:0000256" key="2">
    <source>
        <dbReference type="ARBA" id="ARBA00023125"/>
    </source>
</evidence>
<reference evidence="6" key="1">
    <citation type="journal article" date="2021" name="Syst. Appl. Microbiol.">
        <title>Roseomonas hellenica sp. nov., isolated from roots of wild-growing Alkanna tinctoria.</title>
        <authorList>
            <person name="Rat A."/>
            <person name="Naranjo H.D."/>
            <person name="Lebbe L."/>
            <person name="Cnockaert M."/>
            <person name="Krigas N."/>
            <person name="Grigoriadou K."/>
            <person name="Maloupa E."/>
            <person name="Willems A."/>
        </authorList>
    </citation>
    <scope>NUCLEOTIDE SEQUENCE [LARGE SCALE GENOMIC DNA]</scope>
    <source>
        <strain evidence="6">LMG 31523</strain>
    </source>
</reference>
<dbReference type="Gene3D" id="1.10.10.10">
    <property type="entry name" value="Winged helix-like DNA-binding domain superfamily/Winged helix DNA-binding domain"/>
    <property type="match status" value="1"/>
</dbReference>
<dbReference type="SUPFAM" id="SSF48008">
    <property type="entry name" value="GntR ligand-binding domain-like"/>
    <property type="match status" value="1"/>
</dbReference>
<keyword evidence="2" id="KW-0238">DNA-binding</keyword>
<evidence type="ECO:0000313" key="5">
    <source>
        <dbReference type="EMBL" id="MBR0668016.1"/>
    </source>
</evidence>
<dbReference type="PROSITE" id="PS50949">
    <property type="entry name" value="HTH_GNTR"/>
    <property type="match status" value="1"/>
</dbReference>
<proteinExistence type="predicted"/>
<dbReference type="PANTHER" id="PTHR43537">
    <property type="entry name" value="TRANSCRIPTIONAL REGULATOR, GNTR FAMILY"/>
    <property type="match status" value="1"/>
</dbReference>
<keyword evidence="6" id="KW-1185">Reference proteome</keyword>
<dbReference type="SMART" id="SM00345">
    <property type="entry name" value="HTH_GNTR"/>
    <property type="match status" value="1"/>
</dbReference>
<keyword evidence="1" id="KW-0805">Transcription regulation</keyword>
<protein>
    <submittedName>
        <fullName evidence="5">GntR family transcriptional regulator</fullName>
    </submittedName>
</protein>
<name>A0ABS5F619_9PROT</name>
<dbReference type="InterPro" id="IPR011711">
    <property type="entry name" value="GntR_C"/>
</dbReference>
<evidence type="ECO:0000313" key="6">
    <source>
        <dbReference type="Proteomes" id="UP001196870"/>
    </source>
</evidence>
<dbReference type="InterPro" id="IPR000524">
    <property type="entry name" value="Tscrpt_reg_HTH_GntR"/>
</dbReference>
<dbReference type="RefSeq" id="WP_211855791.1">
    <property type="nucleotide sequence ID" value="NZ_JAAGBB010000046.1"/>
</dbReference>
<dbReference type="SMART" id="SM00895">
    <property type="entry name" value="FCD"/>
    <property type="match status" value="1"/>
</dbReference>
<sequence length="250" mass="27273">MTRPKFTAGSSKSVPSAGGAAVLSTADLLRSEQAYAQLRNDVVACVLRPGEALTEKQIGDRYQIKKATIRAALARLMQEGLVKSEPRRGYVIAPLTLRDVNEIFDVRGLVEPEVFRVAASSITERGLDDVRQAAKKALKPETLRSQVAFLAADRAFRLALAELPGNFRLSQLLGQVLDQSERALHLGFKSRDFTPLIIAQQKELVRACEVGEVSGIVKLARSQCLSLKKQVLEALLAGSRLQEVNLQALA</sequence>
<evidence type="ECO:0000256" key="3">
    <source>
        <dbReference type="ARBA" id="ARBA00023163"/>
    </source>
</evidence>
<dbReference type="Pfam" id="PF07729">
    <property type="entry name" value="FCD"/>
    <property type="match status" value="1"/>
</dbReference>
<dbReference type="Pfam" id="PF00392">
    <property type="entry name" value="GntR"/>
    <property type="match status" value="1"/>
</dbReference>
<keyword evidence="3" id="KW-0804">Transcription</keyword>
<organism evidence="5 6">
    <name type="scientific">Plastoroseomonas hellenica</name>
    <dbReference type="NCBI Taxonomy" id="2687306"/>
    <lineage>
        <taxon>Bacteria</taxon>
        <taxon>Pseudomonadati</taxon>
        <taxon>Pseudomonadota</taxon>
        <taxon>Alphaproteobacteria</taxon>
        <taxon>Acetobacterales</taxon>
        <taxon>Acetobacteraceae</taxon>
        <taxon>Plastoroseomonas</taxon>
    </lineage>
</organism>
<feature type="domain" description="HTH gntR-type" evidence="4">
    <location>
        <begin position="28"/>
        <end position="95"/>
    </location>
</feature>
<dbReference type="Proteomes" id="UP001196870">
    <property type="component" value="Unassembled WGS sequence"/>
</dbReference>
<dbReference type="InterPro" id="IPR008920">
    <property type="entry name" value="TF_FadR/GntR_C"/>
</dbReference>
<evidence type="ECO:0000256" key="1">
    <source>
        <dbReference type="ARBA" id="ARBA00023015"/>
    </source>
</evidence>
<evidence type="ECO:0000259" key="4">
    <source>
        <dbReference type="PROSITE" id="PS50949"/>
    </source>
</evidence>
<gene>
    <name evidence="5" type="ORF">GXW71_26920</name>
</gene>
<dbReference type="InterPro" id="IPR036388">
    <property type="entry name" value="WH-like_DNA-bd_sf"/>
</dbReference>
<dbReference type="SUPFAM" id="SSF46785">
    <property type="entry name" value="Winged helix' DNA-binding domain"/>
    <property type="match status" value="1"/>
</dbReference>
<dbReference type="Gene3D" id="1.20.120.530">
    <property type="entry name" value="GntR ligand-binding domain-like"/>
    <property type="match status" value="1"/>
</dbReference>
<dbReference type="InterPro" id="IPR036390">
    <property type="entry name" value="WH_DNA-bd_sf"/>
</dbReference>
<dbReference type="CDD" id="cd07377">
    <property type="entry name" value="WHTH_GntR"/>
    <property type="match status" value="1"/>
</dbReference>
<dbReference type="PANTHER" id="PTHR43537:SF5">
    <property type="entry name" value="UXU OPERON TRANSCRIPTIONAL REGULATOR"/>
    <property type="match status" value="1"/>
</dbReference>
<dbReference type="EMBL" id="JAAGBB010000046">
    <property type="protein sequence ID" value="MBR0668016.1"/>
    <property type="molecule type" value="Genomic_DNA"/>
</dbReference>
<comment type="caution">
    <text evidence="5">The sequence shown here is derived from an EMBL/GenBank/DDBJ whole genome shotgun (WGS) entry which is preliminary data.</text>
</comment>